<dbReference type="KEGG" id="vg:40232953"/>
<dbReference type="EMBL" id="JF937090">
    <property type="protein sequence ID" value="AEK08103.1"/>
    <property type="molecule type" value="Genomic_DNA"/>
</dbReference>
<evidence type="ECO:0000313" key="2">
    <source>
        <dbReference type="EMBL" id="AEK08103.1"/>
    </source>
</evidence>
<reference evidence="2 3" key="1">
    <citation type="journal article" date="2012" name="J. Virol.">
        <title>Complete Genome Sequences of 138 Mycobacteriophages.</title>
        <authorList>
            <consortium name="the Science Education Alliance Phage Hunters Advancing Genomics and Evolutionary Science Program"/>
            <consortium name="the KwaZulu-Natal Research Institute for Tuberculosis and HIV Mycobacterial Genetics Course Students"/>
            <consortium name="the Phage Hunters Integrating Research and Education Program"/>
            <person name="Hatfull G.F."/>
        </authorList>
    </citation>
    <scope>NUCLEOTIDE SEQUENCE [LARGE SCALE GENOMIC DNA]</scope>
    <source>
        <strain evidence="2">Baka</strain>
    </source>
</reference>
<keyword evidence="1" id="KW-0812">Transmembrane</keyword>
<dbReference type="RefSeq" id="YP_009636217.1">
    <property type="nucleotide sequence ID" value="NC_042316.1"/>
</dbReference>
<proteinExistence type="predicted"/>
<dbReference type="GeneID" id="40232953"/>
<sequence>MNPFKHPSMWPDWLGGRAFWAAISVFYLVGIPVLIFAAAT</sequence>
<protein>
    <submittedName>
        <fullName evidence="2">Uncharacterized protein</fullName>
    </submittedName>
</protein>
<name>G1D004_9CAUD</name>
<evidence type="ECO:0000256" key="1">
    <source>
        <dbReference type="SAM" id="Phobius"/>
    </source>
</evidence>
<organism evidence="2 3">
    <name type="scientific">Mycobacterium phage Baka</name>
    <dbReference type="NCBI Taxonomy" id="2902882"/>
    <lineage>
        <taxon>Viruses</taxon>
        <taxon>Duplodnaviria</taxon>
        <taxon>Heunggongvirae</taxon>
        <taxon>Uroviricota</taxon>
        <taxon>Caudoviricetes</taxon>
        <taxon>Omegavirus</taxon>
        <taxon>Omegavirus baka</taxon>
    </lineage>
</organism>
<keyword evidence="1" id="KW-0472">Membrane</keyword>
<dbReference type="Proteomes" id="UP000008404">
    <property type="component" value="Segment"/>
</dbReference>
<gene>
    <name evidence="2" type="primary">46</name>
    <name evidence="2" type="ORF">PBI_BAKA_46</name>
</gene>
<keyword evidence="1" id="KW-1133">Transmembrane helix</keyword>
<accession>G1D004</accession>
<feature type="transmembrane region" description="Helical" evidence="1">
    <location>
        <begin position="20"/>
        <end position="39"/>
    </location>
</feature>
<keyword evidence="3" id="KW-1185">Reference proteome</keyword>
<evidence type="ECO:0000313" key="3">
    <source>
        <dbReference type="Proteomes" id="UP000008404"/>
    </source>
</evidence>